<dbReference type="InterPro" id="IPR001128">
    <property type="entry name" value="Cyt_P450"/>
</dbReference>
<protein>
    <submittedName>
        <fullName evidence="6">Cyp2j5: Cytochrome protein</fullName>
    </submittedName>
</protein>
<dbReference type="AlphaFoldDB" id="A0AAW1BIQ5"/>
<dbReference type="SUPFAM" id="SSF48264">
    <property type="entry name" value="Cytochrome P450"/>
    <property type="match status" value="1"/>
</dbReference>
<keyword evidence="3" id="KW-0479">Metal-binding</keyword>
<evidence type="ECO:0000256" key="2">
    <source>
        <dbReference type="ARBA" id="ARBA00010617"/>
    </source>
</evidence>
<evidence type="ECO:0000256" key="5">
    <source>
        <dbReference type="SAM" id="Phobius"/>
    </source>
</evidence>
<comment type="cofactor">
    <cofactor evidence="1">
        <name>heme</name>
        <dbReference type="ChEBI" id="CHEBI:30413"/>
    </cofactor>
</comment>
<comment type="similarity">
    <text evidence="2">Belongs to the cytochrome P450 family.</text>
</comment>
<keyword evidence="5" id="KW-1133">Transmembrane helix</keyword>
<organism evidence="6 7">
    <name type="scientific">Crotalus adamanteus</name>
    <name type="common">Eastern diamondback rattlesnake</name>
    <dbReference type="NCBI Taxonomy" id="8729"/>
    <lineage>
        <taxon>Eukaryota</taxon>
        <taxon>Metazoa</taxon>
        <taxon>Chordata</taxon>
        <taxon>Craniata</taxon>
        <taxon>Vertebrata</taxon>
        <taxon>Euteleostomi</taxon>
        <taxon>Lepidosauria</taxon>
        <taxon>Squamata</taxon>
        <taxon>Bifurcata</taxon>
        <taxon>Unidentata</taxon>
        <taxon>Episquamata</taxon>
        <taxon>Toxicofera</taxon>
        <taxon>Serpentes</taxon>
        <taxon>Colubroidea</taxon>
        <taxon>Viperidae</taxon>
        <taxon>Crotalinae</taxon>
        <taxon>Crotalus</taxon>
    </lineage>
</organism>
<dbReference type="GO" id="GO:0005737">
    <property type="term" value="C:cytoplasm"/>
    <property type="evidence" value="ECO:0007669"/>
    <property type="project" value="TreeGrafter"/>
</dbReference>
<dbReference type="PANTHER" id="PTHR24300:SF134">
    <property type="entry name" value="CYTOCHROME P450, FAMILY 2, SUBFAMILY AB, POLYPEPTIDE 2-RELATED"/>
    <property type="match status" value="1"/>
</dbReference>
<dbReference type="Gene3D" id="1.10.630.10">
    <property type="entry name" value="Cytochrome P450"/>
    <property type="match status" value="1"/>
</dbReference>
<dbReference type="GO" id="GO:0006082">
    <property type="term" value="P:organic acid metabolic process"/>
    <property type="evidence" value="ECO:0007669"/>
    <property type="project" value="TreeGrafter"/>
</dbReference>
<feature type="transmembrane region" description="Helical" evidence="5">
    <location>
        <begin position="66"/>
        <end position="83"/>
    </location>
</feature>
<gene>
    <name evidence="6" type="ORF">NXF25_012117</name>
</gene>
<keyword evidence="4" id="KW-0408">Iron</keyword>
<name>A0AAW1BIQ5_CROAD</name>
<dbReference type="EMBL" id="JAOTOJ010000005">
    <property type="protein sequence ID" value="KAK9401403.1"/>
    <property type="molecule type" value="Genomic_DNA"/>
</dbReference>
<evidence type="ECO:0000256" key="4">
    <source>
        <dbReference type="ARBA" id="ARBA00023004"/>
    </source>
</evidence>
<dbReference type="InterPro" id="IPR002401">
    <property type="entry name" value="Cyt_P450_E_grp-I"/>
</dbReference>
<evidence type="ECO:0000313" key="6">
    <source>
        <dbReference type="EMBL" id="KAK9401403.1"/>
    </source>
</evidence>
<dbReference type="InterPro" id="IPR050182">
    <property type="entry name" value="Cytochrome_P450_fam2"/>
</dbReference>
<keyword evidence="7" id="KW-1185">Reference proteome</keyword>
<dbReference type="GO" id="GO:0016712">
    <property type="term" value="F:oxidoreductase activity, acting on paired donors, with incorporation or reduction of molecular oxygen, reduced flavin or flavoprotein as one donor, and incorporation of one atom of oxygen"/>
    <property type="evidence" value="ECO:0007669"/>
    <property type="project" value="TreeGrafter"/>
</dbReference>
<feature type="non-terminal residue" evidence="6">
    <location>
        <position position="144"/>
    </location>
</feature>
<accession>A0AAW1BIQ5</accession>
<evidence type="ECO:0000313" key="7">
    <source>
        <dbReference type="Proteomes" id="UP001474421"/>
    </source>
</evidence>
<dbReference type="GO" id="GO:0006805">
    <property type="term" value="P:xenobiotic metabolic process"/>
    <property type="evidence" value="ECO:0007669"/>
    <property type="project" value="TreeGrafter"/>
</dbReference>
<proteinExistence type="inferred from homology"/>
<reference evidence="6 7" key="1">
    <citation type="journal article" date="2024" name="Proc. Natl. Acad. Sci. U.S.A.">
        <title>The genetic regulatory architecture and epigenomic basis for age-related changes in rattlesnake venom.</title>
        <authorList>
            <person name="Hogan M.P."/>
            <person name="Holding M.L."/>
            <person name="Nystrom G.S."/>
            <person name="Colston T.J."/>
            <person name="Bartlett D.A."/>
            <person name="Mason A.J."/>
            <person name="Ellsworth S.A."/>
            <person name="Rautsaw R.M."/>
            <person name="Lawrence K.C."/>
            <person name="Strickland J.L."/>
            <person name="He B."/>
            <person name="Fraser P."/>
            <person name="Margres M.J."/>
            <person name="Gilbert D.M."/>
            <person name="Gibbs H.L."/>
            <person name="Parkinson C.L."/>
            <person name="Rokyta D.R."/>
        </authorList>
    </citation>
    <scope>NUCLEOTIDE SEQUENCE [LARGE SCALE GENOMIC DNA]</scope>
    <source>
        <strain evidence="6">DRR0105</strain>
    </source>
</reference>
<evidence type="ECO:0000256" key="1">
    <source>
        <dbReference type="ARBA" id="ARBA00001971"/>
    </source>
</evidence>
<dbReference type="Proteomes" id="UP001474421">
    <property type="component" value="Unassembled WGS sequence"/>
</dbReference>
<dbReference type="PANTHER" id="PTHR24300">
    <property type="entry name" value="CYTOCHROME P450 508A4-RELATED"/>
    <property type="match status" value="1"/>
</dbReference>
<dbReference type="Pfam" id="PF00067">
    <property type="entry name" value="p450"/>
    <property type="match status" value="1"/>
</dbReference>
<keyword evidence="5" id="KW-0812">Transmembrane</keyword>
<dbReference type="PRINTS" id="PR00463">
    <property type="entry name" value="EP450I"/>
</dbReference>
<evidence type="ECO:0000256" key="3">
    <source>
        <dbReference type="ARBA" id="ARBA00022723"/>
    </source>
</evidence>
<sequence>MEYIKQEGKKASDKRIQPSLDPQVRIKEKKARKMMAVGTILFVLLLALLILFFLRQLWIQRHLPPGPLALPLIGTLWAYGLWFREDYFRKPVKRYGNIYTISAGPYHLVVLSGFKTVKEVMTSFPEVFSDRSEDAFMIAVGKKR</sequence>
<keyword evidence="5" id="KW-0472">Membrane</keyword>
<dbReference type="GO" id="GO:0005506">
    <property type="term" value="F:iron ion binding"/>
    <property type="evidence" value="ECO:0007669"/>
    <property type="project" value="InterPro"/>
</dbReference>
<feature type="transmembrane region" description="Helical" evidence="5">
    <location>
        <begin position="35"/>
        <end position="54"/>
    </location>
</feature>
<dbReference type="InterPro" id="IPR036396">
    <property type="entry name" value="Cyt_P450_sf"/>
</dbReference>
<comment type="caution">
    <text evidence="6">The sequence shown here is derived from an EMBL/GenBank/DDBJ whole genome shotgun (WGS) entry which is preliminary data.</text>
</comment>
<dbReference type="GO" id="GO:0020037">
    <property type="term" value="F:heme binding"/>
    <property type="evidence" value="ECO:0007669"/>
    <property type="project" value="InterPro"/>
</dbReference>